<evidence type="ECO:0000259" key="3">
    <source>
        <dbReference type="Pfam" id="PF13717"/>
    </source>
</evidence>
<evidence type="ECO:0000313" key="5">
    <source>
        <dbReference type="Proteomes" id="UP000561181"/>
    </source>
</evidence>
<proteinExistence type="predicted"/>
<evidence type="ECO:0000313" key="4">
    <source>
        <dbReference type="EMBL" id="NMW32995.1"/>
    </source>
</evidence>
<accession>A0A848QSB6</accession>
<name>A0A848QSB6_9SPHN</name>
<protein>
    <submittedName>
        <fullName evidence="4">Thioredoxin</fullName>
    </submittedName>
</protein>
<dbReference type="Pfam" id="PF13717">
    <property type="entry name" value="Zn_ribbon_4"/>
    <property type="match status" value="1"/>
</dbReference>
<dbReference type="InterPro" id="IPR011723">
    <property type="entry name" value="Znf/thioredoxin_put"/>
</dbReference>
<dbReference type="EMBL" id="JABCRE010000004">
    <property type="protein sequence ID" value="NMW32995.1"/>
    <property type="molecule type" value="Genomic_DNA"/>
</dbReference>
<keyword evidence="2" id="KW-0812">Transmembrane</keyword>
<feature type="transmembrane region" description="Helical" evidence="2">
    <location>
        <begin position="157"/>
        <end position="181"/>
    </location>
</feature>
<dbReference type="Proteomes" id="UP000561181">
    <property type="component" value="Unassembled WGS sequence"/>
</dbReference>
<sequence length="292" mass="31434">MIISCPACSTRYVVPDNAISAEGRTVRCAKCRHSWHQDGPARNLKDFTPTSVEPAPEEPDAAPSKPEPAPKPGFSNTHVPPQSDDFTSARTMPKPEQAKDAESVAPAAPPTAPPAPPAAPTVVAVEDEGEPNIPFDDDASQFDYEPPFRPRRNPLKIWTAAGVVFALIAMITVGAVSYYGLPEWVPVSRPTFAVAQPDLVLDFPADQQDRRTLPDGSEFFSASGTITNVGRAELSVPSILILMRDQRDRVVYSWVVVPPKASLAPGESTTINEVATDVPKSAKFAEIGWKPS</sequence>
<keyword evidence="2" id="KW-0472">Membrane</keyword>
<organism evidence="4 5">
    <name type="scientific">Pontixanthobacter rizhaonensis</name>
    <dbReference type="NCBI Taxonomy" id="2730337"/>
    <lineage>
        <taxon>Bacteria</taxon>
        <taxon>Pseudomonadati</taxon>
        <taxon>Pseudomonadota</taxon>
        <taxon>Alphaproteobacteria</taxon>
        <taxon>Sphingomonadales</taxon>
        <taxon>Erythrobacteraceae</taxon>
        <taxon>Pontixanthobacter</taxon>
    </lineage>
</organism>
<feature type="compositionally biased region" description="Polar residues" evidence="1">
    <location>
        <begin position="74"/>
        <end position="90"/>
    </location>
</feature>
<evidence type="ECO:0000256" key="2">
    <source>
        <dbReference type="SAM" id="Phobius"/>
    </source>
</evidence>
<feature type="region of interest" description="Disordered" evidence="1">
    <location>
        <begin position="36"/>
        <end position="120"/>
    </location>
</feature>
<keyword evidence="2" id="KW-1133">Transmembrane helix</keyword>
<evidence type="ECO:0000256" key="1">
    <source>
        <dbReference type="SAM" id="MobiDB-lite"/>
    </source>
</evidence>
<dbReference type="NCBIfam" id="TIGR02098">
    <property type="entry name" value="MJ0042_CXXC"/>
    <property type="match status" value="1"/>
</dbReference>
<gene>
    <name evidence="4" type="ORF">HKD42_13070</name>
</gene>
<dbReference type="AlphaFoldDB" id="A0A848QSB6"/>
<comment type="caution">
    <text evidence="4">The sequence shown here is derived from an EMBL/GenBank/DDBJ whole genome shotgun (WGS) entry which is preliminary data.</text>
</comment>
<dbReference type="RefSeq" id="WP_170014221.1">
    <property type="nucleotide sequence ID" value="NZ_JABCRE010000004.1"/>
</dbReference>
<reference evidence="4 5" key="1">
    <citation type="submission" date="2020-04" db="EMBL/GenBank/DDBJ databases">
        <authorList>
            <person name="Liu A."/>
        </authorList>
    </citation>
    <scope>NUCLEOTIDE SEQUENCE [LARGE SCALE GENOMIC DNA]</scope>
    <source>
        <strain evidence="4 5">RZ02</strain>
    </source>
</reference>
<feature type="domain" description="Zinc finger/thioredoxin putative" evidence="3">
    <location>
        <begin position="1"/>
        <end position="35"/>
    </location>
</feature>
<keyword evidence="5" id="KW-1185">Reference proteome</keyword>
<feature type="compositionally biased region" description="Pro residues" evidence="1">
    <location>
        <begin position="107"/>
        <end position="119"/>
    </location>
</feature>